<sequence>MPSEDWKTFKRSEVEIKKTLSDEVHEFLTKVFNVYIIKFGTDIFKHLENVRDKLILLTTRFDNDKYADFCDTFSKMYRLILLDKNVDGNIKKGLEELAQKTNTFFESKGLNRCVKEIKYYKLKVKALFKSKELSNALVSIESEGRVVASSKTNDNGFCEVEVPEGRYAIYVYKDLGEGEYVYDERIIIVPQEIEIVFNISETKTRTEIEKERGGRPVIKEIS</sequence>
<evidence type="ECO:0008006" key="2">
    <source>
        <dbReference type="Google" id="ProtNLM"/>
    </source>
</evidence>
<gene>
    <name evidence="1" type="ORF">ENO26_06490</name>
</gene>
<organism evidence="1">
    <name type="scientific">Ignisphaera aggregans</name>
    <dbReference type="NCBI Taxonomy" id="334771"/>
    <lineage>
        <taxon>Archaea</taxon>
        <taxon>Thermoproteota</taxon>
        <taxon>Thermoprotei</taxon>
        <taxon>Desulfurococcales</taxon>
        <taxon>Desulfurococcaceae</taxon>
        <taxon>Ignisphaera</taxon>
    </lineage>
</organism>
<reference evidence="1" key="1">
    <citation type="journal article" date="2020" name="mSystems">
        <title>Genome- and Community-Level Interaction Insights into Carbon Utilization and Element Cycling Functions of Hydrothermarchaeota in Hydrothermal Sediment.</title>
        <authorList>
            <person name="Zhou Z."/>
            <person name="Liu Y."/>
            <person name="Xu W."/>
            <person name="Pan J."/>
            <person name="Luo Z.H."/>
            <person name="Li M."/>
        </authorList>
    </citation>
    <scope>NUCLEOTIDE SEQUENCE [LARGE SCALE GENOMIC DNA]</scope>
    <source>
        <strain evidence="1">SpSt-125</strain>
    </source>
</reference>
<dbReference type="AlphaFoldDB" id="A0A7J2U4D8"/>
<name>A0A7J2U4D8_9CREN</name>
<evidence type="ECO:0000313" key="1">
    <source>
        <dbReference type="EMBL" id="HEM67197.1"/>
    </source>
</evidence>
<comment type="caution">
    <text evidence="1">The sequence shown here is derived from an EMBL/GenBank/DDBJ whole genome shotgun (WGS) entry which is preliminary data.</text>
</comment>
<accession>A0A7J2U4D8</accession>
<dbReference type="EMBL" id="DSEU01000040">
    <property type="protein sequence ID" value="HEM67197.1"/>
    <property type="molecule type" value="Genomic_DNA"/>
</dbReference>
<protein>
    <recommendedName>
        <fullName evidence="2">Carboxypeptidase regulatory-like domain-containing protein</fullName>
    </recommendedName>
</protein>
<proteinExistence type="predicted"/>